<dbReference type="InterPro" id="IPR003439">
    <property type="entry name" value="ABC_transporter-like_ATP-bd"/>
</dbReference>
<keyword evidence="4" id="KW-0762">Sugar transport</keyword>
<reference evidence="11 12" key="1">
    <citation type="submission" date="2022-12" db="EMBL/GenBank/DDBJ databases">
        <title>Metagenome assembled genome from gulf of manar.</title>
        <authorList>
            <person name="Kohli P."/>
            <person name="Pk S."/>
            <person name="Venkata Ramana C."/>
            <person name="Sasikala C."/>
        </authorList>
    </citation>
    <scope>NUCLEOTIDE SEQUENCE [LARGE SCALE GENOMIC DNA]</scope>
    <source>
        <strain evidence="11">JB008</strain>
    </source>
</reference>
<keyword evidence="3" id="KW-1003">Cell membrane</keyword>
<dbReference type="SMART" id="SM00382">
    <property type="entry name" value="AAA"/>
    <property type="match status" value="2"/>
</dbReference>
<dbReference type="GO" id="GO:0005886">
    <property type="term" value="C:plasma membrane"/>
    <property type="evidence" value="ECO:0007669"/>
    <property type="project" value="UniProtKB-SubCell"/>
</dbReference>
<evidence type="ECO:0000313" key="12">
    <source>
        <dbReference type="Proteomes" id="UP001221217"/>
    </source>
</evidence>
<feature type="domain" description="ABC transporter" evidence="10">
    <location>
        <begin position="5"/>
        <end position="244"/>
    </location>
</feature>
<dbReference type="SUPFAM" id="SSF52540">
    <property type="entry name" value="P-loop containing nucleoside triphosphate hydrolases"/>
    <property type="match status" value="2"/>
</dbReference>
<dbReference type="Gene3D" id="3.40.50.300">
    <property type="entry name" value="P-loop containing nucleotide triphosphate hydrolases"/>
    <property type="match status" value="2"/>
</dbReference>
<evidence type="ECO:0000256" key="8">
    <source>
        <dbReference type="ARBA" id="ARBA00022967"/>
    </source>
</evidence>
<proteinExistence type="predicted"/>
<dbReference type="InterPro" id="IPR050107">
    <property type="entry name" value="ABC_carbohydrate_import_ATPase"/>
</dbReference>
<evidence type="ECO:0000256" key="5">
    <source>
        <dbReference type="ARBA" id="ARBA00022737"/>
    </source>
</evidence>
<comment type="subcellular location">
    <subcellularLocation>
        <location evidence="1">Cell membrane</location>
        <topology evidence="1">Peripheral membrane protein</topology>
    </subcellularLocation>
</comment>
<organism evidence="11 12">
    <name type="scientific">Candidatus Thalassospirochaeta sargassi</name>
    <dbReference type="NCBI Taxonomy" id="3119039"/>
    <lineage>
        <taxon>Bacteria</taxon>
        <taxon>Pseudomonadati</taxon>
        <taxon>Spirochaetota</taxon>
        <taxon>Spirochaetia</taxon>
        <taxon>Spirochaetales</taxon>
        <taxon>Spirochaetaceae</taxon>
        <taxon>Candidatus Thalassospirochaeta</taxon>
    </lineage>
</organism>
<name>A0AAJ1MNV2_9SPIO</name>
<dbReference type="GO" id="GO:0016887">
    <property type="term" value="F:ATP hydrolysis activity"/>
    <property type="evidence" value="ECO:0007669"/>
    <property type="project" value="InterPro"/>
</dbReference>
<dbReference type="AlphaFoldDB" id="A0AAJ1MNV2"/>
<dbReference type="Pfam" id="PF00005">
    <property type="entry name" value="ABC_tran"/>
    <property type="match status" value="2"/>
</dbReference>
<keyword evidence="8" id="KW-1278">Translocase</keyword>
<evidence type="ECO:0000256" key="2">
    <source>
        <dbReference type="ARBA" id="ARBA00022448"/>
    </source>
</evidence>
<evidence type="ECO:0000313" key="11">
    <source>
        <dbReference type="EMBL" id="MDC7226849.1"/>
    </source>
</evidence>
<keyword evidence="7 11" id="KW-0067">ATP-binding</keyword>
<dbReference type="CDD" id="cd03216">
    <property type="entry name" value="ABC_Carb_Monos_I"/>
    <property type="match status" value="1"/>
</dbReference>
<protein>
    <submittedName>
        <fullName evidence="11">Sugar ABC transporter ATP-binding protein</fullName>
    </submittedName>
</protein>
<dbReference type="InterPro" id="IPR027417">
    <property type="entry name" value="P-loop_NTPase"/>
</dbReference>
<comment type="caution">
    <text evidence="11">The sequence shown here is derived from an EMBL/GenBank/DDBJ whole genome shotgun (WGS) entry which is preliminary data.</text>
</comment>
<evidence type="ECO:0000256" key="3">
    <source>
        <dbReference type="ARBA" id="ARBA00022475"/>
    </source>
</evidence>
<dbReference type="PROSITE" id="PS50893">
    <property type="entry name" value="ABC_TRANSPORTER_2"/>
    <property type="match status" value="2"/>
</dbReference>
<dbReference type="PANTHER" id="PTHR43790:SF9">
    <property type="entry name" value="GALACTOFURANOSE TRANSPORTER ATP-BINDING PROTEIN YTFR"/>
    <property type="match status" value="1"/>
</dbReference>
<dbReference type="GO" id="GO:0005524">
    <property type="term" value="F:ATP binding"/>
    <property type="evidence" value="ECO:0007669"/>
    <property type="project" value="UniProtKB-KW"/>
</dbReference>
<keyword evidence="6" id="KW-0547">Nucleotide-binding</keyword>
<dbReference type="Proteomes" id="UP001221217">
    <property type="component" value="Unassembled WGS sequence"/>
</dbReference>
<dbReference type="InterPro" id="IPR017871">
    <property type="entry name" value="ABC_transporter-like_CS"/>
</dbReference>
<evidence type="ECO:0000256" key="7">
    <source>
        <dbReference type="ARBA" id="ARBA00022840"/>
    </source>
</evidence>
<keyword evidence="2" id="KW-0813">Transport</keyword>
<accession>A0AAJ1MNV2</accession>
<dbReference type="EMBL" id="JAQQAL010000017">
    <property type="protein sequence ID" value="MDC7226849.1"/>
    <property type="molecule type" value="Genomic_DNA"/>
</dbReference>
<dbReference type="InterPro" id="IPR003593">
    <property type="entry name" value="AAA+_ATPase"/>
</dbReference>
<keyword evidence="5" id="KW-0677">Repeat</keyword>
<dbReference type="PROSITE" id="PS00211">
    <property type="entry name" value="ABC_TRANSPORTER_1"/>
    <property type="match status" value="1"/>
</dbReference>
<dbReference type="FunFam" id="3.40.50.300:FF:000127">
    <property type="entry name" value="Ribose import ATP-binding protein RbsA"/>
    <property type="match status" value="1"/>
</dbReference>
<gene>
    <name evidence="11" type="primary">gguA</name>
    <name evidence="11" type="ORF">PQJ61_08785</name>
</gene>
<evidence type="ECO:0000256" key="6">
    <source>
        <dbReference type="ARBA" id="ARBA00022741"/>
    </source>
</evidence>
<keyword evidence="9" id="KW-0472">Membrane</keyword>
<sequence length="507" mass="56002">MGTILEARNITKIFPGVRALDNINFSLGEGEIHAICGENGAGKSTLNKVLCGVYPHTDYEGDLLIDGEVSKFKHIADAERKGIAIIHQELSLFNLLSVTENLFVGHEINNGGILDKNAMAKEAYKWIDWLNLEGVLPSMLVGDLGVGKQQLIEIARAIRLTGVRILILDEPTASLTEKETELLHGILMKLRDEGTSIIYVSHKLDDVMELCDKVTVFRDGESVGSADIKDITQDELVGMMVGREISEMYPVMGELPGDEVIFEMKNFNVRERMTHKQVVKDVSLSIRKGEIFGLYGLVGAGRTELISTAYGSDRYIGDGQVFWKGKPLKVKSPVDSLKAGIAYSTEDRKVYGIIPTMSVQKNTTIQFIKSFVNFLSIDKNLEVTRTEEMVDNLGIKTATIETKIVNLSGGNQQKVLLARNLISDIELLILDEPTRGIDVGAKQEIYTIMRELVKSGVTILMISSELPEILGMSDNVGVMHRGRLTCVLDNRAENLTQEMIMEKAAGI</sequence>
<evidence type="ECO:0000256" key="4">
    <source>
        <dbReference type="ARBA" id="ARBA00022597"/>
    </source>
</evidence>
<feature type="domain" description="ABC transporter" evidence="10">
    <location>
        <begin position="264"/>
        <end position="506"/>
    </location>
</feature>
<evidence type="ECO:0000256" key="1">
    <source>
        <dbReference type="ARBA" id="ARBA00004202"/>
    </source>
</evidence>
<dbReference type="PANTHER" id="PTHR43790">
    <property type="entry name" value="CARBOHYDRATE TRANSPORT ATP-BINDING PROTEIN MG119-RELATED"/>
    <property type="match status" value="1"/>
</dbReference>
<dbReference type="CDD" id="cd03215">
    <property type="entry name" value="ABC_Carb_Monos_II"/>
    <property type="match status" value="1"/>
</dbReference>
<evidence type="ECO:0000259" key="10">
    <source>
        <dbReference type="PROSITE" id="PS50893"/>
    </source>
</evidence>
<evidence type="ECO:0000256" key="9">
    <source>
        <dbReference type="ARBA" id="ARBA00023136"/>
    </source>
</evidence>